<dbReference type="GO" id="GO:0005509">
    <property type="term" value="F:calcium ion binding"/>
    <property type="evidence" value="ECO:0007669"/>
    <property type="project" value="InterPro"/>
</dbReference>
<dbReference type="InterPro" id="IPR002048">
    <property type="entry name" value="EF_hand_dom"/>
</dbReference>
<dbReference type="AlphaFoldDB" id="A0A9N9DEM1"/>
<feature type="compositionally biased region" description="Low complexity" evidence="3">
    <location>
        <begin position="1"/>
        <end position="12"/>
    </location>
</feature>
<dbReference type="SMART" id="SM00054">
    <property type="entry name" value="EFh"/>
    <property type="match status" value="3"/>
</dbReference>
<evidence type="ECO:0000256" key="1">
    <source>
        <dbReference type="ARBA" id="ARBA00022737"/>
    </source>
</evidence>
<dbReference type="InterPro" id="IPR050145">
    <property type="entry name" value="Centrin_CML-like"/>
</dbReference>
<dbReference type="EMBL" id="CAJVPS010007154">
    <property type="protein sequence ID" value="CAG8632318.1"/>
    <property type="molecule type" value="Genomic_DNA"/>
</dbReference>
<comment type="caution">
    <text evidence="5">The sequence shown here is derived from an EMBL/GenBank/DDBJ whole genome shotgun (WGS) entry which is preliminary data.</text>
</comment>
<accession>A0A9N9DEM1</accession>
<dbReference type="CDD" id="cd00051">
    <property type="entry name" value="EFh"/>
    <property type="match status" value="1"/>
</dbReference>
<dbReference type="OrthoDB" id="26525at2759"/>
<dbReference type="PANTHER" id="PTHR23050">
    <property type="entry name" value="CALCIUM BINDING PROTEIN"/>
    <property type="match status" value="1"/>
</dbReference>
<feature type="domain" description="EF-hand" evidence="4">
    <location>
        <begin position="75"/>
        <end position="110"/>
    </location>
</feature>
<evidence type="ECO:0000256" key="3">
    <source>
        <dbReference type="SAM" id="MobiDB-lite"/>
    </source>
</evidence>
<evidence type="ECO:0000256" key="2">
    <source>
        <dbReference type="ARBA" id="ARBA00022837"/>
    </source>
</evidence>
<dbReference type="Gene3D" id="1.10.238.10">
    <property type="entry name" value="EF-hand"/>
    <property type="match status" value="2"/>
</dbReference>
<protein>
    <submittedName>
        <fullName evidence="5">709_t:CDS:1</fullName>
    </submittedName>
</protein>
<dbReference type="InterPro" id="IPR011992">
    <property type="entry name" value="EF-hand-dom_pair"/>
</dbReference>
<feature type="domain" description="EF-hand" evidence="4">
    <location>
        <begin position="39"/>
        <end position="74"/>
    </location>
</feature>
<dbReference type="FunFam" id="1.10.238.10:FF:000001">
    <property type="entry name" value="Calmodulin 1"/>
    <property type="match status" value="1"/>
</dbReference>
<keyword evidence="1" id="KW-0677">Repeat</keyword>
<evidence type="ECO:0000313" key="6">
    <source>
        <dbReference type="Proteomes" id="UP000789508"/>
    </source>
</evidence>
<feature type="non-terminal residue" evidence="5">
    <location>
        <position position="167"/>
    </location>
</feature>
<evidence type="ECO:0000313" key="5">
    <source>
        <dbReference type="EMBL" id="CAG8632318.1"/>
    </source>
</evidence>
<dbReference type="SUPFAM" id="SSF47473">
    <property type="entry name" value="EF-hand"/>
    <property type="match status" value="1"/>
</dbReference>
<dbReference type="Proteomes" id="UP000789508">
    <property type="component" value="Unassembled WGS sequence"/>
</dbReference>
<proteinExistence type="predicted"/>
<dbReference type="Pfam" id="PF13499">
    <property type="entry name" value="EF-hand_7"/>
    <property type="match status" value="2"/>
</dbReference>
<feature type="region of interest" description="Disordered" evidence="3">
    <location>
        <begin position="1"/>
        <end position="36"/>
    </location>
</feature>
<keyword evidence="6" id="KW-1185">Reference proteome</keyword>
<sequence>MSSRRSSSSGSSKKYGGTITSTASRRVKPRPIPIDLTDEQHKEIRDAFDMFVPEGETEMDSKDLKVAMRALGFELKKDELKRMISDLDSSENGQIGYDTFVQIVDAKLSERDIKVEFKKIFAMFDDDETGKISFKNLKRVAQELNENMDDNELREMIEEADKNGDGE</sequence>
<gene>
    <name evidence="5" type="ORF">ALEPTO_LOCUS9406</name>
</gene>
<evidence type="ECO:0000259" key="4">
    <source>
        <dbReference type="PROSITE" id="PS50222"/>
    </source>
</evidence>
<dbReference type="PROSITE" id="PS50222">
    <property type="entry name" value="EF_HAND_2"/>
    <property type="match status" value="4"/>
</dbReference>
<keyword evidence="2" id="KW-0106">Calcium</keyword>
<feature type="domain" description="EF-hand" evidence="4">
    <location>
        <begin position="148"/>
        <end position="167"/>
    </location>
</feature>
<feature type="domain" description="EF-hand" evidence="4">
    <location>
        <begin position="112"/>
        <end position="147"/>
    </location>
</feature>
<reference evidence="5" key="1">
    <citation type="submission" date="2021-06" db="EMBL/GenBank/DDBJ databases">
        <authorList>
            <person name="Kallberg Y."/>
            <person name="Tangrot J."/>
            <person name="Rosling A."/>
        </authorList>
    </citation>
    <scope>NUCLEOTIDE SEQUENCE</scope>
    <source>
        <strain evidence="5">FL130A</strain>
    </source>
</reference>
<organism evidence="5 6">
    <name type="scientific">Ambispora leptoticha</name>
    <dbReference type="NCBI Taxonomy" id="144679"/>
    <lineage>
        <taxon>Eukaryota</taxon>
        <taxon>Fungi</taxon>
        <taxon>Fungi incertae sedis</taxon>
        <taxon>Mucoromycota</taxon>
        <taxon>Glomeromycotina</taxon>
        <taxon>Glomeromycetes</taxon>
        <taxon>Archaeosporales</taxon>
        <taxon>Ambisporaceae</taxon>
        <taxon>Ambispora</taxon>
    </lineage>
</organism>
<name>A0A9N9DEM1_9GLOM</name>